<dbReference type="AlphaFoldDB" id="A0AAV0XHL4"/>
<proteinExistence type="predicted"/>
<keyword evidence="2" id="KW-1185">Reference proteome</keyword>
<reference evidence="1 2" key="1">
    <citation type="submission" date="2023-01" db="EMBL/GenBank/DDBJ databases">
        <authorList>
            <person name="Whitehead M."/>
        </authorList>
    </citation>
    <scope>NUCLEOTIDE SEQUENCE [LARGE SCALE GENOMIC DNA]</scope>
</reference>
<organism evidence="1 2">
    <name type="scientific">Macrosiphum euphorbiae</name>
    <name type="common">potato aphid</name>
    <dbReference type="NCBI Taxonomy" id="13131"/>
    <lineage>
        <taxon>Eukaryota</taxon>
        <taxon>Metazoa</taxon>
        <taxon>Ecdysozoa</taxon>
        <taxon>Arthropoda</taxon>
        <taxon>Hexapoda</taxon>
        <taxon>Insecta</taxon>
        <taxon>Pterygota</taxon>
        <taxon>Neoptera</taxon>
        <taxon>Paraneoptera</taxon>
        <taxon>Hemiptera</taxon>
        <taxon>Sternorrhyncha</taxon>
        <taxon>Aphidomorpha</taxon>
        <taxon>Aphidoidea</taxon>
        <taxon>Aphididae</taxon>
        <taxon>Macrosiphini</taxon>
        <taxon>Macrosiphum</taxon>
    </lineage>
</organism>
<accession>A0AAV0XHL4</accession>
<evidence type="ECO:0000313" key="1">
    <source>
        <dbReference type="EMBL" id="CAI6367224.1"/>
    </source>
</evidence>
<dbReference type="EMBL" id="CARXXK010000004">
    <property type="protein sequence ID" value="CAI6367224.1"/>
    <property type="molecule type" value="Genomic_DNA"/>
</dbReference>
<evidence type="ECO:0000313" key="2">
    <source>
        <dbReference type="Proteomes" id="UP001160148"/>
    </source>
</evidence>
<name>A0AAV0XHL4_9HEMI</name>
<dbReference type="Proteomes" id="UP001160148">
    <property type="component" value="Unassembled WGS sequence"/>
</dbReference>
<comment type="caution">
    <text evidence="1">The sequence shown here is derived from an EMBL/GenBank/DDBJ whole genome shotgun (WGS) entry which is preliminary data.</text>
</comment>
<sequence>MCYYNRLFGKVRFRRDLLIKSVSLKLQGRNTPVTPCRGRALKPSYSNSRCSSENRSFGNLQTLWSRETRGEFIQNIFVKFRLVSVIRRTFKYGLRKPGRKCGNNDSWWFRGTRCRCNRHWRSFRI</sequence>
<gene>
    <name evidence="1" type="ORF">MEUPH1_LOCUS21721</name>
</gene>
<protein>
    <submittedName>
        <fullName evidence="1">Uncharacterized protein</fullName>
    </submittedName>
</protein>